<protein>
    <recommendedName>
        <fullName evidence="11">ABC transporter domain-containing protein</fullName>
    </recommendedName>
</protein>
<dbReference type="InterPro" id="IPR013525">
    <property type="entry name" value="ABC2_TM"/>
</dbReference>
<dbReference type="Gene3D" id="3.40.50.300">
    <property type="entry name" value="P-loop containing nucleotide triphosphate hydrolases"/>
    <property type="match status" value="1"/>
</dbReference>
<evidence type="ECO:0008006" key="11">
    <source>
        <dbReference type="Google" id="ProtNLM"/>
    </source>
</evidence>
<keyword evidence="2" id="KW-0813">Transport</keyword>
<feature type="transmembrane region" description="Helical" evidence="6">
    <location>
        <begin position="283"/>
        <end position="304"/>
    </location>
</feature>
<dbReference type="Pfam" id="PF01061">
    <property type="entry name" value="ABC2_membrane"/>
    <property type="match status" value="1"/>
</dbReference>
<evidence type="ECO:0000256" key="3">
    <source>
        <dbReference type="ARBA" id="ARBA00022692"/>
    </source>
</evidence>
<accession>A0AAE0G6N3</accession>
<dbReference type="GO" id="GO:0140359">
    <property type="term" value="F:ABC-type transporter activity"/>
    <property type="evidence" value="ECO:0007669"/>
    <property type="project" value="InterPro"/>
</dbReference>
<reference evidence="9 10" key="1">
    <citation type="journal article" date="2015" name="Genome Biol. Evol.">
        <title>Comparative Genomics of a Bacterivorous Green Alga Reveals Evolutionary Causalities and Consequences of Phago-Mixotrophic Mode of Nutrition.</title>
        <authorList>
            <person name="Burns J.A."/>
            <person name="Paasch A."/>
            <person name="Narechania A."/>
            <person name="Kim E."/>
        </authorList>
    </citation>
    <scope>NUCLEOTIDE SEQUENCE [LARGE SCALE GENOMIC DNA]</scope>
    <source>
        <strain evidence="9 10">PLY_AMNH</strain>
    </source>
</reference>
<evidence type="ECO:0000313" key="9">
    <source>
        <dbReference type="EMBL" id="KAK3272295.1"/>
    </source>
</evidence>
<keyword evidence="4 6" id="KW-1133">Transmembrane helix</keyword>
<feature type="domain" description="ABC transporter" evidence="7">
    <location>
        <begin position="512"/>
        <end position="607"/>
    </location>
</feature>
<keyword evidence="5 6" id="KW-0472">Membrane</keyword>
<evidence type="ECO:0000256" key="5">
    <source>
        <dbReference type="ARBA" id="ARBA00023136"/>
    </source>
</evidence>
<evidence type="ECO:0000256" key="2">
    <source>
        <dbReference type="ARBA" id="ARBA00022448"/>
    </source>
</evidence>
<feature type="domain" description="ABC-2 type transporter transmembrane" evidence="8">
    <location>
        <begin position="153"/>
        <end position="363"/>
    </location>
</feature>
<feature type="transmembrane region" description="Helical" evidence="6">
    <location>
        <begin position="175"/>
        <end position="192"/>
    </location>
</feature>
<name>A0AAE0G6N3_9CHLO</name>
<sequence length="623" mass="70685">MQALSAEDFFKAYADSKYFKHSKEIAMAEDTSLQWFRLKRPTGCVLAGSGNKIFVRDIHQDGHLERACRRADSLQVKSGDRLLGYRVIGGGGDSRLVFDGTEKLEDIIEVFQGDSGEIMFLVEHCTQHMEKPPSEFTKQQFMRHYIQEPWESTKTVLRREFLILRTNAAFIKTRCFQAFIIALLNGTLYWGISDDPDKMSLRTSVFFVSIMSLCVSHMAQVPKLLDQRAVFYKQHGAGFFRASSYILSTNLAQIPVVMLELTIFCPFVYFAVGLSSDNGGAHFFFFVLVIFCTCFMMSSVVRAICSVMPAKEPAQMLCILMIMMNVLLAGFIVYKPNVPDFWIWYYWINPFQWSLSAMEINEFTSPRWDGDCSPAAFPETCNCNVIVQGNTTITECDETLGLAFLKFYEFEHRIWYAWMAVLVISLHFLAAFLINVYGFTFLKFDEVQAIAIAKDSVKKDARRQRLATTNTIKTESSSGNQLSLDFPRLTLSWHKLCYDVTIPGLQEMRRLLNDVSGFAKPEEMIALMGSSGAGKTTLLDVIACRKTTGAISGEVLVNGYPQDADSFARYTGYVEQMDIHVTYATVHEALWFSGRLRLDESISDERVKAFLQCDLGCVEYCPV</sequence>
<gene>
    <name evidence="9" type="ORF">CYMTET_19401</name>
</gene>
<dbReference type="PANTHER" id="PTHR19241">
    <property type="entry name" value="ATP-BINDING CASSETTE TRANSPORTER"/>
    <property type="match status" value="1"/>
</dbReference>
<dbReference type="EMBL" id="LGRX02009052">
    <property type="protein sequence ID" value="KAK3272295.1"/>
    <property type="molecule type" value="Genomic_DNA"/>
</dbReference>
<keyword evidence="10" id="KW-1185">Reference proteome</keyword>
<comment type="caution">
    <text evidence="9">The sequence shown here is derived from an EMBL/GenBank/DDBJ whole genome shotgun (WGS) entry which is preliminary data.</text>
</comment>
<dbReference type="GO" id="GO:0016887">
    <property type="term" value="F:ATP hydrolysis activity"/>
    <property type="evidence" value="ECO:0007669"/>
    <property type="project" value="InterPro"/>
</dbReference>
<dbReference type="SUPFAM" id="SSF52540">
    <property type="entry name" value="P-loop containing nucleoside triphosphate hydrolases"/>
    <property type="match status" value="1"/>
</dbReference>
<organism evidence="9 10">
    <name type="scientific">Cymbomonas tetramitiformis</name>
    <dbReference type="NCBI Taxonomy" id="36881"/>
    <lineage>
        <taxon>Eukaryota</taxon>
        <taxon>Viridiplantae</taxon>
        <taxon>Chlorophyta</taxon>
        <taxon>Pyramimonadophyceae</taxon>
        <taxon>Pyramimonadales</taxon>
        <taxon>Pyramimonadaceae</taxon>
        <taxon>Cymbomonas</taxon>
    </lineage>
</organism>
<dbReference type="GO" id="GO:0071944">
    <property type="term" value="C:cell periphery"/>
    <property type="evidence" value="ECO:0007669"/>
    <property type="project" value="UniProtKB-ARBA"/>
</dbReference>
<dbReference type="GO" id="GO:0005524">
    <property type="term" value="F:ATP binding"/>
    <property type="evidence" value="ECO:0007669"/>
    <property type="project" value="InterPro"/>
</dbReference>
<dbReference type="AlphaFoldDB" id="A0AAE0G6N3"/>
<feature type="transmembrane region" description="Helical" evidence="6">
    <location>
        <begin position="414"/>
        <end position="434"/>
    </location>
</feature>
<feature type="transmembrane region" description="Helical" evidence="6">
    <location>
        <begin position="204"/>
        <end position="225"/>
    </location>
</feature>
<evidence type="ECO:0000313" key="10">
    <source>
        <dbReference type="Proteomes" id="UP001190700"/>
    </source>
</evidence>
<feature type="transmembrane region" description="Helical" evidence="6">
    <location>
        <begin position="316"/>
        <end position="334"/>
    </location>
</feature>
<dbReference type="InterPro" id="IPR003439">
    <property type="entry name" value="ABC_transporter-like_ATP-bd"/>
</dbReference>
<dbReference type="InterPro" id="IPR027417">
    <property type="entry name" value="P-loop_NTPase"/>
</dbReference>
<keyword evidence="3 6" id="KW-0812">Transmembrane</keyword>
<dbReference type="GO" id="GO:0016020">
    <property type="term" value="C:membrane"/>
    <property type="evidence" value="ECO:0007669"/>
    <property type="project" value="UniProtKB-SubCell"/>
</dbReference>
<evidence type="ECO:0000259" key="7">
    <source>
        <dbReference type="Pfam" id="PF00005"/>
    </source>
</evidence>
<dbReference type="Pfam" id="PF00005">
    <property type="entry name" value="ABC_tran"/>
    <property type="match status" value="1"/>
</dbReference>
<evidence type="ECO:0000256" key="1">
    <source>
        <dbReference type="ARBA" id="ARBA00004141"/>
    </source>
</evidence>
<comment type="subcellular location">
    <subcellularLocation>
        <location evidence="1">Membrane</location>
        <topology evidence="1">Multi-pass membrane protein</topology>
    </subcellularLocation>
</comment>
<evidence type="ECO:0000256" key="4">
    <source>
        <dbReference type="ARBA" id="ARBA00022989"/>
    </source>
</evidence>
<feature type="transmembrane region" description="Helical" evidence="6">
    <location>
        <begin position="245"/>
        <end position="271"/>
    </location>
</feature>
<proteinExistence type="predicted"/>
<evidence type="ECO:0000259" key="8">
    <source>
        <dbReference type="Pfam" id="PF01061"/>
    </source>
</evidence>
<dbReference type="Proteomes" id="UP001190700">
    <property type="component" value="Unassembled WGS sequence"/>
</dbReference>
<evidence type="ECO:0000256" key="6">
    <source>
        <dbReference type="SAM" id="Phobius"/>
    </source>
</evidence>